<sequence>MNVSNASPSPTRYSHPDDLKGNIVLSSVGGRNKLIKRSTPLKPALVPEYEDEVDVSDKREEQEQYAHQAQLVQGESEDLVEDELKDFDPTAPVAKFDAQLELVEDWNKFQSELWPYLQRWGESRIAAAELSVRRVFFEIHALNARIRDELEQGAKDIEEQEAKHEQTRQYILDFQNQLARVGEMMARFGGQGLRVQ</sequence>
<evidence type="ECO:0000256" key="2">
    <source>
        <dbReference type="SAM" id="MobiDB-lite"/>
    </source>
</evidence>
<dbReference type="Proteomes" id="UP000193218">
    <property type="component" value="Unassembled WGS sequence"/>
</dbReference>
<evidence type="ECO:0000256" key="1">
    <source>
        <dbReference type="SAM" id="Coils"/>
    </source>
</evidence>
<keyword evidence="4" id="KW-1185">Reference proteome</keyword>
<comment type="caution">
    <text evidence="3">The sequence shown here is derived from an EMBL/GenBank/DDBJ whole genome shotgun (WGS) entry which is preliminary data.</text>
</comment>
<dbReference type="InParanoid" id="A0A1Y1UNT5"/>
<dbReference type="RefSeq" id="XP_021873493.1">
    <property type="nucleotide sequence ID" value="XM_022012229.1"/>
</dbReference>
<dbReference type="AlphaFoldDB" id="A0A1Y1UNT5"/>
<accession>A0A1Y1UNT5</accession>
<reference evidence="3 4" key="1">
    <citation type="submission" date="2017-03" db="EMBL/GenBank/DDBJ databases">
        <title>Widespread Adenine N6-methylation of Active Genes in Fungi.</title>
        <authorList>
            <consortium name="DOE Joint Genome Institute"/>
            <person name="Mondo S.J."/>
            <person name="Dannebaum R.O."/>
            <person name="Kuo R.C."/>
            <person name="Louie K.B."/>
            <person name="Bewick A.J."/>
            <person name="Labutti K."/>
            <person name="Haridas S."/>
            <person name="Kuo A."/>
            <person name="Salamov A."/>
            <person name="Ahrendt S.R."/>
            <person name="Lau R."/>
            <person name="Bowen B.P."/>
            <person name="Lipzen A."/>
            <person name="Sullivan W."/>
            <person name="Andreopoulos W.B."/>
            <person name="Clum A."/>
            <person name="Lindquist E."/>
            <person name="Daum C."/>
            <person name="Northen T.R."/>
            <person name="Ramamoorthy G."/>
            <person name="Schmitz R.J."/>
            <person name="Gryganskyi A."/>
            <person name="Culley D."/>
            <person name="Magnuson J."/>
            <person name="James T.Y."/>
            <person name="O'Malley M.A."/>
            <person name="Stajich J.E."/>
            <person name="Spatafora J.W."/>
            <person name="Visel A."/>
            <person name="Grigoriev I.V."/>
        </authorList>
    </citation>
    <scope>NUCLEOTIDE SEQUENCE [LARGE SCALE GENOMIC DNA]</scope>
    <source>
        <strain evidence="3 4">NRRL Y-17943</strain>
    </source>
</reference>
<feature type="coiled-coil region" evidence="1">
    <location>
        <begin position="143"/>
        <end position="177"/>
    </location>
</feature>
<keyword evidence="1" id="KW-0175">Coiled coil</keyword>
<evidence type="ECO:0000313" key="4">
    <source>
        <dbReference type="Proteomes" id="UP000193218"/>
    </source>
</evidence>
<dbReference type="GeneID" id="33554037"/>
<dbReference type="OrthoDB" id="2575452at2759"/>
<evidence type="ECO:0000313" key="3">
    <source>
        <dbReference type="EMBL" id="ORX39708.1"/>
    </source>
</evidence>
<proteinExistence type="predicted"/>
<dbReference type="EMBL" id="NBSH01000002">
    <property type="protein sequence ID" value="ORX39708.1"/>
    <property type="molecule type" value="Genomic_DNA"/>
</dbReference>
<feature type="region of interest" description="Disordered" evidence="2">
    <location>
        <begin position="1"/>
        <end position="21"/>
    </location>
</feature>
<gene>
    <name evidence="3" type="ORF">BD324DRAFT_228563</name>
</gene>
<name>A0A1Y1UNT5_9TREE</name>
<protein>
    <submittedName>
        <fullName evidence="3">Uncharacterized protein</fullName>
    </submittedName>
</protein>
<feature type="compositionally biased region" description="Polar residues" evidence="2">
    <location>
        <begin position="1"/>
        <end position="12"/>
    </location>
</feature>
<organism evidence="3 4">
    <name type="scientific">Kockovaella imperatae</name>
    <dbReference type="NCBI Taxonomy" id="4999"/>
    <lineage>
        <taxon>Eukaryota</taxon>
        <taxon>Fungi</taxon>
        <taxon>Dikarya</taxon>
        <taxon>Basidiomycota</taxon>
        <taxon>Agaricomycotina</taxon>
        <taxon>Tremellomycetes</taxon>
        <taxon>Tremellales</taxon>
        <taxon>Cuniculitremaceae</taxon>
        <taxon>Kockovaella</taxon>
    </lineage>
</organism>